<dbReference type="GO" id="GO:0005886">
    <property type="term" value="C:plasma membrane"/>
    <property type="evidence" value="ECO:0007669"/>
    <property type="project" value="UniProtKB-SubCell"/>
</dbReference>
<evidence type="ECO:0000313" key="8">
    <source>
        <dbReference type="EMBL" id="POM25273.1"/>
    </source>
</evidence>
<accession>A0A2P4UJP6</accession>
<dbReference type="Gene3D" id="3.40.50.12580">
    <property type="match status" value="1"/>
</dbReference>
<dbReference type="Pfam" id="PF00535">
    <property type="entry name" value="Glycos_transf_2"/>
    <property type="match status" value="1"/>
</dbReference>
<comment type="similarity">
    <text evidence="2">Belongs to the CDP-glycerol glycerophosphotransferase family.</text>
</comment>
<dbReference type="PANTHER" id="PTHR37316:SF3">
    <property type="entry name" value="TEICHOIC ACID GLYCEROL-PHOSPHATE TRANSFERASE"/>
    <property type="match status" value="1"/>
</dbReference>
<dbReference type="CDD" id="cd00761">
    <property type="entry name" value="Glyco_tranf_GTA_type"/>
    <property type="match status" value="1"/>
</dbReference>
<dbReference type="Gene3D" id="3.90.550.10">
    <property type="entry name" value="Spore Coat Polysaccharide Biosynthesis Protein SpsA, Chain A"/>
    <property type="match status" value="1"/>
</dbReference>
<proteinExistence type="inferred from homology"/>
<keyword evidence="5" id="KW-0777">Teichoic acid biosynthesis</keyword>
<dbReference type="SUPFAM" id="SSF53756">
    <property type="entry name" value="UDP-Glycosyltransferase/glycogen phosphorylase"/>
    <property type="match status" value="1"/>
</dbReference>
<evidence type="ECO:0000256" key="4">
    <source>
        <dbReference type="ARBA" id="ARBA00022679"/>
    </source>
</evidence>
<reference evidence="8 9" key="1">
    <citation type="journal article" date="2017" name="Chemistry">
        <title>Isolation, Biosynthesis and Chemical Modifications of Rubterolones A-F: Rare Tropolone Alkaloids from Actinomadura sp. 5-2.</title>
        <authorList>
            <person name="Guo H."/>
            <person name="Benndorf R."/>
            <person name="Leichnitz D."/>
            <person name="Klassen J.L."/>
            <person name="Vollmers J."/>
            <person name="Gorls H."/>
            <person name="Steinacker M."/>
            <person name="Weigel C."/>
            <person name="Dahse H.M."/>
            <person name="Kaster A.K."/>
            <person name="de Beer Z.W."/>
            <person name="Poulsen M."/>
            <person name="Beemelmanns C."/>
        </authorList>
    </citation>
    <scope>NUCLEOTIDE SEQUENCE [LARGE SCALE GENOMIC DNA]</scope>
    <source>
        <strain evidence="8 9">5-2</strain>
    </source>
</reference>
<dbReference type="EMBL" id="MTBP01000002">
    <property type="protein sequence ID" value="POM25273.1"/>
    <property type="molecule type" value="Genomic_DNA"/>
</dbReference>
<dbReference type="EC" id="2.7.8.12" evidence="8"/>
<evidence type="ECO:0000256" key="2">
    <source>
        <dbReference type="ARBA" id="ARBA00010488"/>
    </source>
</evidence>
<dbReference type="PANTHER" id="PTHR37316">
    <property type="entry name" value="TEICHOIC ACID GLYCEROL-PHOSPHATE PRIMASE"/>
    <property type="match status" value="1"/>
</dbReference>
<dbReference type="InterPro" id="IPR051612">
    <property type="entry name" value="Teichoic_Acid_Biosynth"/>
</dbReference>
<dbReference type="GO" id="GO:0047355">
    <property type="term" value="F:CDP-glycerol glycerophosphotransferase activity"/>
    <property type="evidence" value="ECO:0007669"/>
    <property type="project" value="UniProtKB-EC"/>
</dbReference>
<organism evidence="8 9">
    <name type="scientific">Actinomadura rubteroloni</name>
    <dbReference type="NCBI Taxonomy" id="1926885"/>
    <lineage>
        <taxon>Bacteria</taxon>
        <taxon>Bacillati</taxon>
        <taxon>Actinomycetota</taxon>
        <taxon>Actinomycetes</taxon>
        <taxon>Streptosporangiales</taxon>
        <taxon>Thermomonosporaceae</taxon>
        <taxon>Actinomadura</taxon>
    </lineage>
</organism>
<keyword evidence="6" id="KW-0472">Membrane</keyword>
<dbReference type="GO" id="GO:0019350">
    <property type="term" value="P:teichoic acid biosynthetic process"/>
    <property type="evidence" value="ECO:0007669"/>
    <property type="project" value="UniProtKB-KW"/>
</dbReference>
<protein>
    <submittedName>
        <fullName evidence="8">CDP-glycerol:poly(Glycerophosphate) glycerophosphotransferase</fullName>
        <ecNumber evidence="8">2.7.8.12</ecNumber>
    </submittedName>
</protein>
<name>A0A2P4UJP6_9ACTN</name>
<keyword evidence="3" id="KW-1003">Cell membrane</keyword>
<dbReference type="RefSeq" id="WP_103564291.1">
    <property type="nucleotide sequence ID" value="NZ_MTBP01000002.1"/>
</dbReference>
<comment type="caution">
    <text evidence="8">The sequence shown here is derived from an EMBL/GenBank/DDBJ whole genome shotgun (WGS) entry which is preliminary data.</text>
</comment>
<dbReference type="InterPro" id="IPR043149">
    <property type="entry name" value="TagF_N"/>
</dbReference>
<evidence type="ECO:0000313" key="9">
    <source>
        <dbReference type="Proteomes" id="UP000242367"/>
    </source>
</evidence>
<sequence>MSPKLSVVVPVHNVEEHVRACLGSLAGQTLRDLEVIVVDDGSSDGSAAIARRFAAGDDRFRVVHERHQGPGPARNAGIRRATGRYLAFADADDVVPPHAYRRMVGSLERSGSDLATGGVERIDGERAWRSWMHDGVFSRPGAGVRFGERPLLVRDRCVWNKVFRRGFWDDQGLTFPDGLYEDVPVALGAHLAASGIDVLDDVVYRWRKRSGSITEGRFDRDNFAQRVGMALALRERIERGAPDLLPAFDEHSLIDVDVRVLLEGLPRVPDDDRAALVDLGADAVRRTGAAVREKLPALLRLQLHLLEHRRLDDLLEVLAFIRDGGPKSAPVVKRGGLRPRWYAGYPFFDDADRDLPAGLYDVTDELRAVARVDTVTWTDGRLRVEGHAYVDRIGAAAPGDMRLRLWLVAQDKLGLRRVPITRVTRPDVTAASAQAAVSCDGTGFVAEIDPADLKVLGRRRQVDWRLAAEVSARGVRRRAGVQAPRSARHRWPVPVALPDGSRVWALGTGGFRLRVRRPDALVTAHRRAGDALEIEGLLAREPAEGLRLVARAGAGTSVKVPAEVAAQPGGGWSFWARVPLADLAPADAAPVLTWTFTLSGGLALHLDDVAATADACHRISARDRAEAVVTRTRGGELCAVVRQAAPVVTRVAWEEDDRLVLSGTYAGAERPAAFVVRRERSGQQHSVPVEWHGDRFTAVLRPSRMPRFGVELPLGKGRWNVLCALGTDETAVVVARGASSGLPVPRIVGFHEIEPHAAKDDGLQLRVKVGLPVAERGGHAQARLRTADYPRYRTRPLLDLAVFDSFNGRQYSDNPRAIFEELRRSDLGFDSVWVTADGQFPPPDGARTVLSGSREHYEALARARLVVGNWRQPDWFDKREGQTYVQCWHGTPLKKVGYDLRAMPYKRTEGADWMRHDVPQWDLLLAQTPYVVPFLRSAFRYDGPVLDTGHPRNDLLNRPERHAVALRVRERLGIPAGKKVVMYAPTWRDDFHFAIGKRAFQLELDLDRASAALGDDHVLLLRTHYLVTDKPKPGENPFVIDVSDYPDIAELYLVADVLVTDYSSSMFDFAVTGKPMLFYTYDLERYRDHVRGFYFDFAETAPGPLLGTSDEVIDALRDLDAVTRRSAPAYKAFRRRFCPSDDGQAAARVLARVLPDRKEVEIPA</sequence>
<keyword evidence="9" id="KW-1185">Reference proteome</keyword>
<evidence type="ECO:0000256" key="3">
    <source>
        <dbReference type="ARBA" id="ARBA00022475"/>
    </source>
</evidence>
<dbReference type="AlphaFoldDB" id="A0A2P4UJP6"/>
<comment type="subcellular location">
    <subcellularLocation>
        <location evidence="1">Cell membrane</location>
        <topology evidence="1">Peripheral membrane protein</topology>
    </subcellularLocation>
</comment>
<dbReference type="Pfam" id="PF04464">
    <property type="entry name" value="Glyphos_transf"/>
    <property type="match status" value="1"/>
</dbReference>
<dbReference type="InterPro" id="IPR001173">
    <property type="entry name" value="Glyco_trans_2-like"/>
</dbReference>
<dbReference type="SUPFAM" id="SSF53448">
    <property type="entry name" value="Nucleotide-diphospho-sugar transferases"/>
    <property type="match status" value="1"/>
</dbReference>
<evidence type="ECO:0000256" key="5">
    <source>
        <dbReference type="ARBA" id="ARBA00022944"/>
    </source>
</evidence>
<dbReference type="Proteomes" id="UP000242367">
    <property type="component" value="Unassembled WGS sequence"/>
</dbReference>
<dbReference type="InterPro" id="IPR029044">
    <property type="entry name" value="Nucleotide-diphossugar_trans"/>
</dbReference>
<dbReference type="Gene3D" id="3.40.50.11820">
    <property type="match status" value="1"/>
</dbReference>
<dbReference type="InterPro" id="IPR043148">
    <property type="entry name" value="TagF_C"/>
</dbReference>
<feature type="domain" description="Glycosyltransferase 2-like" evidence="7">
    <location>
        <begin position="6"/>
        <end position="166"/>
    </location>
</feature>
<evidence type="ECO:0000259" key="7">
    <source>
        <dbReference type="Pfam" id="PF00535"/>
    </source>
</evidence>
<evidence type="ECO:0000256" key="1">
    <source>
        <dbReference type="ARBA" id="ARBA00004202"/>
    </source>
</evidence>
<evidence type="ECO:0000256" key="6">
    <source>
        <dbReference type="ARBA" id="ARBA00023136"/>
    </source>
</evidence>
<dbReference type="InterPro" id="IPR007554">
    <property type="entry name" value="Glycerophosphate_synth"/>
</dbReference>
<gene>
    <name evidence="8" type="primary">tagF_2</name>
    <name evidence="8" type="ORF">BTM25_39170</name>
</gene>
<keyword evidence="4 8" id="KW-0808">Transferase</keyword>